<evidence type="ECO:0000313" key="5">
    <source>
        <dbReference type="Ensembl" id="ENSOMEP00000026871.1"/>
    </source>
</evidence>
<dbReference type="InterPro" id="IPR000859">
    <property type="entry name" value="CUB_dom"/>
</dbReference>
<evidence type="ECO:0000313" key="6">
    <source>
        <dbReference type="Proteomes" id="UP000261560"/>
    </source>
</evidence>
<dbReference type="AlphaFoldDB" id="A0A3B3DAF0"/>
<organism evidence="5 6">
    <name type="scientific">Oryzias melastigma</name>
    <name type="common">Marine medaka</name>
    <dbReference type="NCBI Taxonomy" id="30732"/>
    <lineage>
        <taxon>Eukaryota</taxon>
        <taxon>Metazoa</taxon>
        <taxon>Chordata</taxon>
        <taxon>Craniata</taxon>
        <taxon>Vertebrata</taxon>
        <taxon>Euteleostomi</taxon>
        <taxon>Actinopterygii</taxon>
        <taxon>Neopterygii</taxon>
        <taxon>Teleostei</taxon>
        <taxon>Neoteleostei</taxon>
        <taxon>Acanthomorphata</taxon>
        <taxon>Ovalentaria</taxon>
        <taxon>Atherinomorphae</taxon>
        <taxon>Beloniformes</taxon>
        <taxon>Adrianichthyidae</taxon>
        <taxon>Oryziinae</taxon>
        <taxon>Oryzias</taxon>
    </lineage>
</organism>
<evidence type="ECO:0000256" key="1">
    <source>
        <dbReference type="ARBA" id="ARBA00023157"/>
    </source>
</evidence>
<dbReference type="SUPFAM" id="SSF90188">
    <property type="entry name" value="Somatomedin B domain"/>
    <property type="match status" value="1"/>
</dbReference>
<evidence type="ECO:0000259" key="3">
    <source>
        <dbReference type="PROSITE" id="PS01180"/>
    </source>
</evidence>
<evidence type="ECO:0000259" key="4">
    <source>
        <dbReference type="PROSITE" id="PS50958"/>
    </source>
</evidence>
<reference evidence="5" key="2">
    <citation type="submission" date="2025-09" db="UniProtKB">
        <authorList>
            <consortium name="Ensembl"/>
        </authorList>
    </citation>
    <scope>IDENTIFICATION</scope>
</reference>
<dbReference type="PROSITE" id="PS50958">
    <property type="entry name" value="SMB_2"/>
    <property type="match status" value="1"/>
</dbReference>
<dbReference type="Gene3D" id="2.60.120.290">
    <property type="entry name" value="Spermadhesin, CUB domain"/>
    <property type="match status" value="1"/>
</dbReference>
<dbReference type="InterPro" id="IPR001212">
    <property type="entry name" value="Somatomedin_B_dom"/>
</dbReference>
<reference evidence="5" key="1">
    <citation type="submission" date="2025-08" db="UniProtKB">
        <authorList>
            <consortium name="Ensembl"/>
        </authorList>
    </citation>
    <scope>IDENTIFICATION</scope>
</reference>
<dbReference type="Proteomes" id="UP000261560">
    <property type="component" value="Unplaced"/>
</dbReference>
<name>A0A3B3DAF0_ORYME</name>
<dbReference type="InterPro" id="IPR036024">
    <property type="entry name" value="Somatomedin_B-like_dom_sf"/>
</dbReference>
<dbReference type="SUPFAM" id="SSF49854">
    <property type="entry name" value="Spermadhesin, CUB domain"/>
    <property type="match status" value="1"/>
</dbReference>
<comment type="caution">
    <text evidence="2">Lacks conserved residue(s) required for the propagation of feature annotation.</text>
</comment>
<proteinExistence type="predicted"/>
<evidence type="ECO:0008006" key="7">
    <source>
        <dbReference type="Google" id="ProtNLM"/>
    </source>
</evidence>
<accession>A0A3B3DAF0</accession>
<dbReference type="STRING" id="30732.ENSOMEP00000026871"/>
<feature type="domain" description="SMB" evidence="4">
    <location>
        <begin position="118"/>
        <end position="153"/>
    </location>
</feature>
<dbReference type="PaxDb" id="30732-ENSOMEP00000026871"/>
<evidence type="ECO:0000256" key="2">
    <source>
        <dbReference type="PROSITE-ProRule" id="PRU00059"/>
    </source>
</evidence>
<sequence>FSFSCHSIDCSFDNIRVYDGFSTGSRLLGTYCQFNNSIFYSTGRYLTVRFTSDTHCQTTTAEPTTNMTTAVEPTTNMTTIHICYLHFNTRTFKLINKRMSCFHVHICIVVFCIYFSTDEGSCQHNCGYEAGNCSCSSSCKDKGNCCWDYEGNN</sequence>
<keyword evidence="6" id="KW-1185">Reference proteome</keyword>
<protein>
    <recommendedName>
        <fullName evidence="7">SMB domain-containing protein</fullName>
    </recommendedName>
</protein>
<feature type="domain" description="CUB" evidence="3">
    <location>
        <begin position="1"/>
        <end position="71"/>
    </location>
</feature>
<dbReference type="Ensembl" id="ENSOMET00000003445.1">
    <property type="protein sequence ID" value="ENSOMEP00000026871.1"/>
    <property type="gene ID" value="ENSOMEG00000008974.1"/>
</dbReference>
<dbReference type="PROSITE" id="PS01180">
    <property type="entry name" value="CUB"/>
    <property type="match status" value="1"/>
</dbReference>
<keyword evidence="1" id="KW-1015">Disulfide bond</keyword>
<dbReference type="InterPro" id="IPR035914">
    <property type="entry name" value="Sperma_CUB_dom_sf"/>
</dbReference>